<comment type="caution">
    <text evidence="8">The sequence shown here is derived from an EMBL/GenBank/DDBJ whole genome shotgun (WGS) entry which is preliminary data.</text>
</comment>
<evidence type="ECO:0000256" key="3">
    <source>
        <dbReference type="ARBA" id="ARBA00022679"/>
    </source>
</evidence>
<dbReference type="InterPro" id="IPR042296">
    <property type="entry name" value="tRNA_met_Trm1_C"/>
</dbReference>
<keyword evidence="5 7" id="KW-0819">tRNA processing</keyword>
<dbReference type="CDD" id="cd02440">
    <property type="entry name" value="AdoMet_MTases"/>
    <property type="match status" value="1"/>
</dbReference>
<dbReference type="PANTHER" id="PTHR10631:SF5">
    <property type="entry name" value="TRNA (GUANINE(26)-N(2))-DIMETHYLTRANSFERASE"/>
    <property type="match status" value="1"/>
</dbReference>
<evidence type="ECO:0000256" key="4">
    <source>
        <dbReference type="ARBA" id="ARBA00022691"/>
    </source>
</evidence>
<dbReference type="InterPro" id="IPR029063">
    <property type="entry name" value="SAM-dependent_MTases_sf"/>
</dbReference>
<name>A0ABR2LDL4_9ASPA</name>
<dbReference type="Gene3D" id="3.30.56.70">
    <property type="entry name" value="N2,N2-dimethylguanosine tRNA methyltransferase, C-terminal domain"/>
    <property type="match status" value="1"/>
</dbReference>
<keyword evidence="4 7" id="KW-0949">S-adenosyl-L-methionine</keyword>
<dbReference type="SUPFAM" id="SSF53335">
    <property type="entry name" value="S-adenosyl-L-methionine-dependent methyltransferases"/>
    <property type="match status" value="1"/>
</dbReference>
<comment type="catalytic activity">
    <reaction evidence="7">
        <text>guanosine(26) in tRNA + 2 S-adenosyl-L-methionine = N(2)-dimethylguanosine(26) in tRNA + 2 S-adenosyl-L-homocysteine + 2 H(+)</text>
        <dbReference type="Rhea" id="RHEA:43140"/>
        <dbReference type="Rhea" id="RHEA-COMP:10359"/>
        <dbReference type="Rhea" id="RHEA-COMP:10360"/>
        <dbReference type="ChEBI" id="CHEBI:15378"/>
        <dbReference type="ChEBI" id="CHEBI:57856"/>
        <dbReference type="ChEBI" id="CHEBI:59789"/>
        <dbReference type="ChEBI" id="CHEBI:74269"/>
        <dbReference type="ChEBI" id="CHEBI:74513"/>
        <dbReference type="EC" id="2.1.1.216"/>
    </reaction>
</comment>
<evidence type="ECO:0000313" key="8">
    <source>
        <dbReference type="EMBL" id="KAK8937965.1"/>
    </source>
</evidence>
<keyword evidence="1 7" id="KW-0820">tRNA-binding</keyword>
<dbReference type="Pfam" id="PF02005">
    <property type="entry name" value="TRM"/>
    <property type="match status" value="1"/>
</dbReference>
<evidence type="ECO:0000256" key="2">
    <source>
        <dbReference type="ARBA" id="ARBA00022603"/>
    </source>
</evidence>
<evidence type="ECO:0000313" key="9">
    <source>
        <dbReference type="Proteomes" id="UP001412067"/>
    </source>
</evidence>
<keyword evidence="2 7" id="KW-0489">Methyltransferase</keyword>
<dbReference type="NCBIfam" id="TIGR00308">
    <property type="entry name" value="TRM1"/>
    <property type="match status" value="1"/>
</dbReference>
<protein>
    <recommendedName>
        <fullName evidence="7">tRNA (guanine(26)-N(2))-dimethyltransferase</fullName>
        <ecNumber evidence="7">2.1.1.216</ecNumber>
    </recommendedName>
</protein>
<accession>A0ABR2LDL4</accession>
<keyword evidence="3 7" id="KW-0808">Transferase</keyword>
<dbReference type="PROSITE" id="PS51626">
    <property type="entry name" value="SAM_MT_TRM1"/>
    <property type="match status" value="1"/>
</dbReference>
<dbReference type="PANTHER" id="PTHR10631">
    <property type="entry name" value="N 2 ,N 2 -DIMETHYLGUANOSINE TRNA METHYLTRANSFERASE"/>
    <property type="match status" value="1"/>
</dbReference>
<keyword evidence="9" id="KW-1185">Reference proteome</keyword>
<evidence type="ECO:0000256" key="7">
    <source>
        <dbReference type="PROSITE-ProRule" id="PRU00958"/>
    </source>
</evidence>
<dbReference type="EMBL" id="JBBWWR010000021">
    <property type="protein sequence ID" value="KAK8937965.1"/>
    <property type="molecule type" value="Genomic_DNA"/>
</dbReference>
<evidence type="ECO:0000256" key="5">
    <source>
        <dbReference type="ARBA" id="ARBA00022694"/>
    </source>
</evidence>
<sequence>MGEAETYESFLLTLTVKREDRWDFGFMELMGERAGAIVMRLFVHAFRPRQWKSNISCMFCTSSPLGCATKKLGQAYPTGDVSASSSTGAADVEIRGYTVIREGEAKILMPSCNTVFYNKAQINNRDISIAVLRAFISRCKEEYAARLNINERFKNEEKEGNEGGEKRSRTFGPIVLEALAASGLRAIRYAREVDEITQVVAIDNDKASIEICKKNIQLNGSETCSKVSAHIGDARVYMLTHPKEFDAVDLDPYGSPSVFLDSAVQTIADGGLLMCTATDLAVLCGEDGDVCYSRYGCYPLKGKYCHEMALRILLACIESHANRYKRFIVPILSVYMDYYIRVFVRIYTSPSATKMTTLKLSYIYQCVGCDSFHLQSVGRATTKNNVVRYGPAFGPTVPQACSDCGNHFCVGGPIWSDPIHDQGWVQTILEDVRSMKERYPAYDRICSVLTAISEELSDVPLFLCLHNLCGTLKCTTPSSSAFQCVVSNAGYRISGTHINPLGFKSNAPMHIIWDIMRCWIKDHPLKYRPPGEPGTIILAKEPTLLVNFYQAASNHGKARAKKTARFTPNPERNWGPKLRAGRLIKSKHISLLGHQQTDEVHLEDTERN</sequence>
<organism evidence="8 9">
    <name type="scientific">Platanthera guangdongensis</name>
    <dbReference type="NCBI Taxonomy" id="2320717"/>
    <lineage>
        <taxon>Eukaryota</taxon>
        <taxon>Viridiplantae</taxon>
        <taxon>Streptophyta</taxon>
        <taxon>Embryophyta</taxon>
        <taxon>Tracheophyta</taxon>
        <taxon>Spermatophyta</taxon>
        <taxon>Magnoliopsida</taxon>
        <taxon>Liliopsida</taxon>
        <taxon>Asparagales</taxon>
        <taxon>Orchidaceae</taxon>
        <taxon>Orchidoideae</taxon>
        <taxon>Orchideae</taxon>
        <taxon>Orchidinae</taxon>
        <taxon>Platanthera</taxon>
    </lineage>
</organism>
<dbReference type="Gene3D" id="3.40.50.150">
    <property type="entry name" value="Vaccinia Virus protein VP39"/>
    <property type="match status" value="1"/>
</dbReference>
<comment type="similarity">
    <text evidence="7">Belongs to the class I-like SAM-binding methyltransferase superfamily. Trm1 family.</text>
</comment>
<gene>
    <name evidence="8" type="ORF">KSP40_PGU021974</name>
</gene>
<evidence type="ECO:0000256" key="1">
    <source>
        <dbReference type="ARBA" id="ARBA00022555"/>
    </source>
</evidence>
<dbReference type="InterPro" id="IPR002905">
    <property type="entry name" value="Trm1"/>
</dbReference>
<evidence type="ECO:0000256" key="6">
    <source>
        <dbReference type="ARBA" id="ARBA00022884"/>
    </source>
</evidence>
<proteinExistence type="inferred from homology"/>
<dbReference type="Proteomes" id="UP001412067">
    <property type="component" value="Unassembled WGS sequence"/>
</dbReference>
<dbReference type="EC" id="2.1.1.216" evidence="7"/>
<keyword evidence="6 7" id="KW-0694">RNA-binding</keyword>
<reference evidence="8 9" key="1">
    <citation type="journal article" date="2022" name="Nat. Plants">
        <title>Genomes of leafy and leafless Platanthera orchids illuminate the evolution of mycoheterotrophy.</title>
        <authorList>
            <person name="Li M.H."/>
            <person name="Liu K.W."/>
            <person name="Li Z."/>
            <person name="Lu H.C."/>
            <person name="Ye Q.L."/>
            <person name="Zhang D."/>
            <person name="Wang J.Y."/>
            <person name="Li Y.F."/>
            <person name="Zhong Z.M."/>
            <person name="Liu X."/>
            <person name="Yu X."/>
            <person name="Liu D.K."/>
            <person name="Tu X.D."/>
            <person name="Liu B."/>
            <person name="Hao Y."/>
            <person name="Liao X.Y."/>
            <person name="Jiang Y.T."/>
            <person name="Sun W.H."/>
            <person name="Chen J."/>
            <person name="Chen Y.Q."/>
            <person name="Ai Y."/>
            <person name="Zhai J.W."/>
            <person name="Wu S.S."/>
            <person name="Zhou Z."/>
            <person name="Hsiao Y.Y."/>
            <person name="Wu W.L."/>
            <person name="Chen Y.Y."/>
            <person name="Lin Y.F."/>
            <person name="Hsu J.L."/>
            <person name="Li C.Y."/>
            <person name="Wang Z.W."/>
            <person name="Zhao X."/>
            <person name="Zhong W.Y."/>
            <person name="Ma X.K."/>
            <person name="Ma L."/>
            <person name="Huang J."/>
            <person name="Chen G.Z."/>
            <person name="Huang M.Z."/>
            <person name="Huang L."/>
            <person name="Peng D.H."/>
            <person name="Luo Y.B."/>
            <person name="Zou S.Q."/>
            <person name="Chen S.P."/>
            <person name="Lan S."/>
            <person name="Tsai W.C."/>
            <person name="Van de Peer Y."/>
            <person name="Liu Z.J."/>
        </authorList>
    </citation>
    <scope>NUCLEOTIDE SEQUENCE [LARGE SCALE GENOMIC DNA]</scope>
    <source>
        <strain evidence="8">Lor288</strain>
    </source>
</reference>